<proteinExistence type="predicted"/>
<dbReference type="EMBL" id="JBJIAA010000008">
    <property type="protein sequence ID" value="MFL0250972.1"/>
    <property type="molecule type" value="Genomic_DNA"/>
</dbReference>
<dbReference type="RefSeq" id="WP_406787630.1">
    <property type="nucleotide sequence ID" value="NZ_JBJIAA010000008.1"/>
</dbReference>
<dbReference type="Pfam" id="PF13190">
    <property type="entry name" value="PDGLE"/>
    <property type="match status" value="1"/>
</dbReference>
<dbReference type="Pfam" id="PF01891">
    <property type="entry name" value="CbiM"/>
    <property type="match status" value="1"/>
</dbReference>
<comment type="subcellular location">
    <subcellularLocation>
        <location evidence="1">Cell membrane</location>
        <topology evidence="1">Multi-pass membrane protein</topology>
    </subcellularLocation>
</comment>
<evidence type="ECO:0000313" key="9">
    <source>
        <dbReference type="EMBL" id="MFL0250972.1"/>
    </source>
</evidence>
<gene>
    <name evidence="9" type="primary">cbiM</name>
    <name evidence="9" type="ORF">ACJDT4_11115</name>
</gene>
<sequence>MHIPDNYLSPSTCAVFGAIMVPIWRRASIKVKEEMTRQKMPLLGVSAAFSFLVMMFNVPVPGGTTAHAIGGALVAILLGPYSATFAVTIALVIQALFFGDGGVLAIGVNCFNMAFIMPFTAFYLFKLIKKVFKSKKGELFSAFIAAYTSVNIAALFAAIEFGVQPLLFKDTLGRPLYSPYCLKVSIPAMMIPHLLVIGILEGIITVGAYSYIKKFSPEVIYEGKAGKTKVLYIIIGVLALATPLGLLAKGTAWGEWGTDEIKKLIGFVPKGMKNGVNYNSPMADYSIKNMKEYFGYIISAVIGVIVIIIIIKVLGKVIFNRKQKENK</sequence>
<evidence type="ECO:0000256" key="5">
    <source>
        <dbReference type="ARBA" id="ARBA00022989"/>
    </source>
</evidence>
<dbReference type="Proteomes" id="UP001623592">
    <property type="component" value="Unassembled WGS sequence"/>
</dbReference>
<evidence type="ECO:0000256" key="7">
    <source>
        <dbReference type="SAM" id="Phobius"/>
    </source>
</evidence>
<keyword evidence="4 7" id="KW-0812">Transmembrane</keyword>
<dbReference type="InterPro" id="IPR025937">
    <property type="entry name" value="PDGLE_dom"/>
</dbReference>
<feature type="transmembrane region" description="Helical" evidence="7">
    <location>
        <begin position="72"/>
        <end position="97"/>
    </location>
</feature>
<feature type="transmembrane region" description="Helical" evidence="7">
    <location>
        <begin position="40"/>
        <end position="60"/>
    </location>
</feature>
<accession>A0ABW8TGS1</accession>
<reference evidence="9 10" key="1">
    <citation type="submission" date="2024-11" db="EMBL/GenBank/DDBJ databases">
        <authorList>
            <person name="Heng Y.C."/>
            <person name="Lim A.C.H."/>
            <person name="Lee J.K.Y."/>
            <person name="Kittelmann S."/>
        </authorList>
    </citation>
    <scope>NUCLEOTIDE SEQUENCE [LARGE SCALE GENOMIC DNA]</scope>
    <source>
        <strain evidence="9 10">WILCCON 0114</strain>
    </source>
</reference>
<evidence type="ECO:0000256" key="3">
    <source>
        <dbReference type="ARBA" id="ARBA00022475"/>
    </source>
</evidence>
<feature type="transmembrane region" description="Helical" evidence="7">
    <location>
        <begin position="186"/>
        <end position="209"/>
    </location>
</feature>
<protein>
    <submittedName>
        <fullName evidence="9">Cobalt transporter CbiM</fullName>
    </submittedName>
</protein>
<dbReference type="InterPro" id="IPR002751">
    <property type="entry name" value="CbiM/NikMN"/>
</dbReference>
<evidence type="ECO:0000256" key="1">
    <source>
        <dbReference type="ARBA" id="ARBA00004651"/>
    </source>
</evidence>
<feature type="transmembrane region" description="Helical" evidence="7">
    <location>
        <begin position="293"/>
        <end position="314"/>
    </location>
</feature>
<dbReference type="NCBIfam" id="NF008873">
    <property type="entry name" value="PRK11909.1"/>
    <property type="match status" value="1"/>
</dbReference>
<keyword evidence="6 7" id="KW-0472">Membrane</keyword>
<feature type="transmembrane region" description="Helical" evidence="7">
    <location>
        <begin position="137"/>
        <end position="159"/>
    </location>
</feature>
<comment type="caution">
    <text evidence="9">The sequence shown here is derived from an EMBL/GenBank/DDBJ whole genome shotgun (WGS) entry which is preliminary data.</text>
</comment>
<keyword evidence="2" id="KW-0813">Transport</keyword>
<organism evidence="9 10">
    <name type="scientific">Clostridium neuense</name>
    <dbReference type="NCBI Taxonomy" id="1728934"/>
    <lineage>
        <taxon>Bacteria</taxon>
        <taxon>Bacillati</taxon>
        <taxon>Bacillota</taxon>
        <taxon>Clostridia</taxon>
        <taxon>Eubacteriales</taxon>
        <taxon>Clostridiaceae</taxon>
        <taxon>Clostridium</taxon>
    </lineage>
</organism>
<feature type="transmembrane region" description="Helical" evidence="7">
    <location>
        <begin position="103"/>
        <end position="125"/>
    </location>
</feature>
<dbReference type="PANTHER" id="PTHR34229:SF1">
    <property type="entry name" value="METAL TRANSPORT PROTEIN HI_1621-RELATED"/>
    <property type="match status" value="1"/>
</dbReference>
<evidence type="ECO:0000256" key="6">
    <source>
        <dbReference type="ARBA" id="ARBA00023136"/>
    </source>
</evidence>
<evidence type="ECO:0000256" key="2">
    <source>
        <dbReference type="ARBA" id="ARBA00022448"/>
    </source>
</evidence>
<keyword evidence="10" id="KW-1185">Reference proteome</keyword>
<keyword evidence="3" id="KW-1003">Cell membrane</keyword>
<evidence type="ECO:0000256" key="4">
    <source>
        <dbReference type="ARBA" id="ARBA00022692"/>
    </source>
</evidence>
<dbReference type="Gene3D" id="1.10.1760.20">
    <property type="match status" value="1"/>
</dbReference>
<dbReference type="NCBIfam" id="NF005598">
    <property type="entry name" value="PRK07331.1"/>
    <property type="match status" value="1"/>
</dbReference>
<evidence type="ECO:0000313" key="10">
    <source>
        <dbReference type="Proteomes" id="UP001623592"/>
    </source>
</evidence>
<feature type="transmembrane region" description="Helical" evidence="7">
    <location>
        <begin position="230"/>
        <end position="248"/>
    </location>
</feature>
<feature type="transmembrane region" description="Helical" evidence="7">
    <location>
        <begin position="7"/>
        <end position="25"/>
    </location>
</feature>
<name>A0ABW8TGS1_9CLOT</name>
<evidence type="ECO:0000259" key="8">
    <source>
        <dbReference type="Pfam" id="PF13190"/>
    </source>
</evidence>
<keyword evidence="5 7" id="KW-1133">Transmembrane helix</keyword>
<dbReference type="PANTHER" id="PTHR34229">
    <property type="entry name" value="METAL TRANSPORT PROTEIN HI_1621-RELATED"/>
    <property type="match status" value="1"/>
</dbReference>
<feature type="domain" description="PDGLE" evidence="8">
    <location>
        <begin position="229"/>
        <end position="318"/>
    </location>
</feature>